<evidence type="ECO:0000313" key="2">
    <source>
        <dbReference type="Proteomes" id="UP000054805"/>
    </source>
</evidence>
<sequence length="36" mass="3928">MICRRFSKSSASTSLFPLNLLKDGNVSGSFAFNNDC</sequence>
<keyword evidence="2" id="KW-1185">Reference proteome</keyword>
<dbReference type="EMBL" id="JYDS01004290">
    <property type="protein sequence ID" value="KRY95319.1"/>
    <property type="molecule type" value="Genomic_DNA"/>
</dbReference>
<name>A0A0V1GAK2_TRIPS</name>
<proteinExistence type="predicted"/>
<comment type="caution">
    <text evidence="1">The sequence shown here is derived from an EMBL/GenBank/DDBJ whole genome shotgun (WGS) entry which is preliminary data.</text>
</comment>
<gene>
    <name evidence="1" type="ORF">T4B_14450</name>
</gene>
<dbReference type="AlphaFoldDB" id="A0A0V1GAK2"/>
<protein>
    <submittedName>
        <fullName evidence="1">Uncharacterized protein</fullName>
    </submittedName>
</protein>
<reference evidence="1 2" key="1">
    <citation type="submission" date="2015-01" db="EMBL/GenBank/DDBJ databases">
        <title>Evolution of Trichinella species and genotypes.</title>
        <authorList>
            <person name="Korhonen P.K."/>
            <person name="Edoardo P."/>
            <person name="Giuseppe L.R."/>
            <person name="Gasser R.B."/>
        </authorList>
    </citation>
    <scope>NUCLEOTIDE SEQUENCE [LARGE SCALE GENOMIC DNA]</scope>
    <source>
        <strain evidence="1">ISS588</strain>
    </source>
</reference>
<evidence type="ECO:0000313" key="1">
    <source>
        <dbReference type="EMBL" id="KRY95319.1"/>
    </source>
</evidence>
<accession>A0A0V1GAK2</accession>
<organism evidence="1 2">
    <name type="scientific">Trichinella pseudospiralis</name>
    <name type="common">Parasitic roundworm</name>
    <dbReference type="NCBI Taxonomy" id="6337"/>
    <lineage>
        <taxon>Eukaryota</taxon>
        <taxon>Metazoa</taxon>
        <taxon>Ecdysozoa</taxon>
        <taxon>Nematoda</taxon>
        <taxon>Enoplea</taxon>
        <taxon>Dorylaimia</taxon>
        <taxon>Trichinellida</taxon>
        <taxon>Trichinellidae</taxon>
        <taxon>Trichinella</taxon>
    </lineage>
</organism>
<dbReference type="Proteomes" id="UP000054805">
    <property type="component" value="Unassembled WGS sequence"/>
</dbReference>